<dbReference type="EMBL" id="KZ825365">
    <property type="protein sequence ID" value="RAH43217.1"/>
    <property type="molecule type" value="Genomic_DNA"/>
</dbReference>
<proteinExistence type="predicted"/>
<protein>
    <submittedName>
        <fullName evidence="1">Uncharacterized protein</fullName>
    </submittedName>
</protein>
<evidence type="ECO:0000313" key="1">
    <source>
        <dbReference type="EMBL" id="RAH43217.1"/>
    </source>
</evidence>
<evidence type="ECO:0000313" key="2">
    <source>
        <dbReference type="Proteomes" id="UP000249057"/>
    </source>
</evidence>
<keyword evidence="2" id="KW-1185">Reference proteome</keyword>
<organism evidence="1 2">
    <name type="scientific">Aspergillus brunneoviolaceus CBS 621.78</name>
    <dbReference type="NCBI Taxonomy" id="1450534"/>
    <lineage>
        <taxon>Eukaryota</taxon>
        <taxon>Fungi</taxon>
        <taxon>Dikarya</taxon>
        <taxon>Ascomycota</taxon>
        <taxon>Pezizomycotina</taxon>
        <taxon>Eurotiomycetes</taxon>
        <taxon>Eurotiomycetidae</taxon>
        <taxon>Eurotiales</taxon>
        <taxon>Aspergillaceae</taxon>
        <taxon>Aspergillus</taxon>
        <taxon>Aspergillus subgen. Circumdati</taxon>
    </lineage>
</organism>
<accession>A0ACD1G1X3</accession>
<gene>
    <name evidence="1" type="ORF">BO95DRAFT_516611</name>
</gene>
<dbReference type="Proteomes" id="UP000249057">
    <property type="component" value="Unassembled WGS sequence"/>
</dbReference>
<name>A0ACD1G1X3_9EURO</name>
<reference evidence="1" key="1">
    <citation type="submission" date="2018-02" db="EMBL/GenBank/DDBJ databases">
        <title>The genomes of Aspergillus section Nigri reveals drivers in fungal speciation.</title>
        <authorList>
            <consortium name="DOE Joint Genome Institute"/>
            <person name="Vesth T.C."/>
            <person name="Nybo J."/>
            <person name="Theobald S."/>
            <person name="Brandl J."/>
            <person name="Frisvad J.C."/>
            <person name="Nielsen K.F."/>
            <person name="Lyhne E.K."/>
            <person name="Kogle M.E."/>
            <person name="Kuo A."/>
            <person name="Riley R."/>
            <person name="Clum A."/>
            <person name="Nolan M."/>
            <person name="Lipzen A."/>
            <person name="Salamov A."/>
            <person name="Henrissat B."/>
            <person name="Wiebenga A."/>
            <person name="De vries R.P."/>
            <person name="Grigoriev I.V."/>
            <person name="Mortensen U.H."/>
            <person name="Andersen M.R."/>
            <person name="Baker S.E."/>
        </authorList>
    </citation>
    <scope>NUCLEOTIDE SEQUENCE</scope>
    <source>
        <strain evidence="1">CBS 621.78</strain>
    </source>
</reference>
<sequence length="127" mass="14361">MPHHCTVCKDTVKPTCFHRGHVTRCRAPTCKLVYQSSREKDCPYCRNATQKRAAREGSTPKDEGDDALTESAGGDGSDKENAPPSADGARAQMQQKQQEQQKKKKKKGKHVRETRRLKDIRRGRRLS</sequence>